<keyword evidence="2" id="KW-0812">Transmembrane</keyword>
<feature type="transmembrane region" description="Helical" evidence="2">
    <location>
        <begin position="532"/>
        <end position="554"/>
    </location>
</feature>
<reference evidence="5 8" key="8">
    <citation type="journal article" date="2007" name="Science">
        <title>The Release 5.1 annotation of Drosophila melanogaster heterochromatin.</title>
        <authorList>
            <person name="Smith C.D."/>
            <person name="Shu S."/>
            <person name="Mungall C.J."/>
            <person name="Karpen G.H."/>
        </authorList>
    </citation>
    <scope>NUCLEOTIDE SEQUENCE [LARGE SCALE GENOMIC DNA]</scope>
    <source>
        <strain evidence="8">Berkeley</strain>
    </source>
</reference>
<reference evidence="8" key="2">
    <citation type="journal article" date="2002" name="Genome Biol.">
        <title>Finishing a whole-genome shotgun: release 3 of the Drosophila melanogaster euchromatic genome sequence.</title>
        <authorList>
            <person name="Celniker S.E."/>
            <person name="Wheeler D.A."/>
            <person name="Kronmiller B."/>
            <person name="Carlson J.W."/>
            <person name="Halpern A."/>
            <person name="Patel S."/>
            <person name="Adams M."/>
            <person name="Champe M."/>
            <person name="Dugan S.P."/>
            <person name="Frise E."/>
            <person name="Hodgson A."/>
            <person name="George R.A."/>
            <person name="Hoskins R.A."/>
            <person name="Laverty T."/>
            <person name="Muzny D.M."/>
            <person name="Nelson C.R."/>
            <person name="Pacleb J.M."/>
            <person name="Park S."/>
            <person name="Pfeiffer B.D."/>
            <person name="Richards S."/>
            <person name="Sodergren E.J."/>
            <person name="Svirskas R."/>
            <person name="Tabor P.E."/>
            <person name="Wan K."/>
            <person name="Stapleton M."/>
            <person name="Sutton G.G."/>
            <person name="Venter C."/>
            <person name="Weinstock G."/>
            <person name="Scherer S.E."/>
            <person name="Myers E.W."/>
            <person name="Gibbs R.A."/>
            <person name="Rubin G.M."/>
        </authorList>
    </citation>
    <scope>NUCLEOTIDE SEQUENCE [LARGE SCALE GENOMIC DNA]</scope>
    <source>
        <strain evidence="8">Berkeley</strain>
    </source>
</reference>
<dbReference type="FlyBase" id="FBgn0031032">
    <property type="gene designation" value="CG14204"/>
</dbReference>
<dbReference type="RefSeq" id="NP_001259710.1">
    <property type="nucleotide sequence ID" value="NM_001272781.1"/>
</dbReference>
<reference evidence="5" key="14">
    <citation type="submission" date="2024-06" db="EMBL/GenBank/DDBJ databases">
        <title>Drosophila melanogaster release 4 sequence.</title>
        <authorList>
            <consortium name="Berkeley Drosophila Genome Project"/>
            <person name="Celniker S."/>
            <person name="Carlson J."/>
            <person name="Wan K."/>
            <person name="Pfeiffer B."/>
            <person name="Frise E."/>
            <person name="George R."/>
            <person name="Hoskins R."/>
            <person name="Stapleton M."/>
            <person name="Pacleb J."/>
            <person name="Park S."/>
            <person name="Svirskas R."/>
            <person name="Smith E."/>
            <person name="Yu C."/>
            <person name="Rubin G."/>
        </authorList>
    </citation>
    <scope>NUCLEOTIDE SEQUENCE</scope>
</reference>
<evidence type="ECO:0000256" key="3">
    <source>
        <dbReference type="SAM" id="SignalP"/>
    </source>
</evidence>
<feature type="transmembrane region" description="Helical" evidence="2">
    <location>
        <begin position="325"/>
        <end position="349"/>
    </location>
</feature>
<reference evidence="8" key="3">
    <citation type="journal article" date="2002" name="Genome Biol.">
        <title>Annotation of the Drosophila melanogaster euchromatic genome: a systematic review.</title>
        <authorList>
            <person name="Misra S."/>
            <person name="Crosby M.A."/>
            <person name="Mungall C.J."/>
            <person name="Matthews B.B."/>
            <person name="Campbell K.S."/>
            <person name="Hradecky P."/>
            <person name="Huang Y."/>
            <person name="Kaminker J.S."/>
            <person name="Millburn G.H."/>
            <person name="Prochnik S.E."/>
            <person name="Smith C.D."/>
            <person name="Tupy J.L."/>
            <person name="Whitfied E.J."/>
            <person name="Bayraktaroglu L."/>
            <person name="Berman B.P."/>
            <person name="Bettencourt B.R."/>
            <person name="Celniker S.E."/>
            <person name="de Grey A.D."/>
            <person name="Drysdale R.A."/>
            <person name="Harris N.L."/>
            <person name="Richter J."/>
            <person name="Russo S."/>
            <person name="Schroeder A.J."/>
            <person name="Shu S.Q."/>
            <person name="Stapleton M."/>
            <person name="Yamada C."/>
            <person name="Ashburner M."/>
            <person name="Gelbart W.M."/>
            <person name="Rubin G.M."/>
            <person name="Lewis S.E."/>
        </authorList>
    </citation>
    <scope>GENOME REANNOTATION</scope>
    <source>
        <strain evidence="8">Berkeley</strain>
    </source>
</reference>
<dbReference type="Proteomes" id="UP000000803">
    <property type="component" value="Chromosome X"/>
</dbReference>
<keyword evidence="2" id="KW-1133">Transmembrane helix</keyword>
<feature type="transmembrane region" description="Helical" evidence="2">
    <location>
        <begin position="369"/>
        <end position="387"/>
    </location>
</feature>
<reference evidence="5" key="11">
    <citation type="journal article" date="2015" name="G3 (Bethesda)">
        <title>Gene Model Annotations for Drosophila melanogaster: The Rule-Benders.</title>
        <authorList>
            <consortium name="FlyBase Consortium"/>
            <person name="Crosby M.A."/>
            <person name="Gramates L.S."/>
            <person name="Dos Santos G."/>
            <person name="Matthews B.B."/>
            <person name="St Pierre S.E."/>
            <person name="Zhou P."/>
            <person name="Schroeder A.J."/>
            <person name="Falls K."/>
            <person name="Emmert D.B."/>
            <person name="Russo S.M."/>
            <person name="Gelbart W.M."/>
            <person name="null"/>
        </authorList>
    </citation>
    <scope>NUCLEOTIDE SEQUENCE</scope>
</reference>
<dbReference type="STRING" id="7227.FBpp0307838"/>
<reference evidence="8" key="4">
    <citation type="journal article" date="2002" name="Genome Biol.">
        <title>The transposable elements of the Drosophila melanogaster euchromatin: a genomics perspective.</title>
        <authorList>
            <person name="Kaminker J.S."/>
            <person name="Bergman C.M."/>
            <person name="Kronmiller B."/>
            <person name="Carlson J."/>
            <person name="Svirskas R."/>
            <person name="Patel S."/>
            <person name="Frise E."/>
            <person name="Wheeler D.A."/>
            <person name="Lewis S.E."/>
            <person name="Rubin G.M."/>
            <person name="Ashburner M."/>
            <person name="Celniker S.E."/>
        </authorList>
    </citation>
    <scope>NUCLEOTIDE SEQUENCE [LARGE SCALE GENOMIC DNA]</scope>
    <source>
        <strain evidence="8">Berkeley</strain>
    </source>
</reference>
<dbReference type="GeneID" id="32950"/>
<reference evidence="5 8" key="6">
    <citation type="journal article" date="2005" name="PLoS Comput. Biol.">
        <title>Combined evidence annotation of transposable elements in genome sequences.</title>
        <authorList>
            <person name="Quesneville H."/>
            <person name="Bergman C.M."/>
            <person name="Andrieu O."/>
            <person name="Autard D."/>
            <person name="Nouaud D."/>
            <person name="Ashburner M."/>
            <person name="Anxolabehere D."/>
        </authorList>
    </citation>
    <scope>NUCLEOTIDE SEQUENCE [LARGE SCALE GENOMIC DNA]</scope>
    <source>
        <strain evidence="8">Berkeley</strain>
    </source>
</reference>
<feature type="transmembrane region" description="Helical" evidence="2">
    <location>
        <begin position="219"/>
        <end position="243"/>
    </location>
</feature>
<dbReference type="BioGRID-ORCS" id="32950">
    <property type="hits" value="0 hits in 1 CRISPR screen"/>
</dbReference>
<dbReference type="GO" id="GO:0016747">
    <property type="term" value="F:acyltransferase activity, transferring groups other than amino-acyl groups"/>
    <property type="evidence" value="ECO:0007669"/>
    <property type="project" value="InterPro"/>
</dbReference>
<organism evidence="5 8">
    <name type="scientific">Drosophila melanogaster</name>
    <name type="common">Fruit fly</name>
    <dbReference type="NCBI Taxonomy" id="7227"/>
    <lineage>
        <taxon>Eukaryota</taxon>
        <taxon>Metazoa</taxon>
        <taxon>Ecdysozoa</taxon>
        <taxon>Arthropoda</taxon>
        <taxon>Hexapoda</taxon>
        <taxon>Insecta</taxon>
        <taxon>Pterygota</taxon>
        <taxon>Neoptera</taxon>
        <taxon>Endopterygota</taxon>
        <taxon>Diptera</taxon>
        <taxon>Brachycera</taxon>
        <taxon>Muscomorpha</taxon>
        <taxon>Ephydroidea</taxon>
        <taxon>Drosophilidae</taxon>
        <taxon>Drosophila</taxon>
        <taxon>Sophophora</taxon>
    </lineage>
</organism>
<keyword evidence="2" id="KW-0472">Membrane</keyword>
<dbReference type="PANTHER" id="PTHR11161:SF0">
    <property type="entry name" value="O-ACYLTRANSFERASE LIKE PROTEIN"/>
    <property type="match status" value="1"/>
</dbReference>
<feature type="chain" id="PRO_5015100761" evidence="3">
    <location>
        <begin position="19"/>
        <end position="743"/>
    </location>
</feature>
<protein>
    <submittedName>
        <fullName evidence="5">Uncharacterized protein, isoform A</fullName>
    </submittedName>
    <submittedName>
        <fullName evidence="6">Uncharacterized protein, isoform B</fullName>
        <ecNumber evidence="5 6">2.3.1.-</ecNumber>
    </submittedName>
</protein>
<reference evidence="5" key="12">
    <citation type="journal article" date="2015" name="Genome Res.">
        <title>The Release 6 reference sequence of the Drosophila melanogaster genome.</title>
        <authorList>
            <person name="Hoskins R.A."/>
            <person name="Carlson J.W."/>
            <person name="Wan K.H."/>
            <person name="Park S."/>
            <person name="Mendez I."/>
            <person name="Galle S.E."/>
            <person name="Booth B.W."/>
            <person name="Pfeiffer B.D."/>
            <person name="George R.A."/>
            <person name="Svirskas R."/>
            <person name="Krzywinski M."/>
            <person name="Schein J."/>
            <person name="Accardo M.C."/>
            <person name="Damia E."/>
            <person name="Messina G."/>
            <person name="Mendez-Lago M."/>
            <person name="de Pablos B."/>
            <person name="Demakova O.V."/>
            <person name="Andreyeva E.N."/>
            <person name="Boldyreva L.V."/>
            <person name="Marra M."/>
            <person name="Carvalho A.B."/>
            <person name="Dimitri P."/>
            <person name="Villasante A."/>
            <person name="Zhimulev I.F."/>
            <person name="Rubin G.M."/>
            <person name="Karpen G.H."/>
            <person name="Celniker S.E."/>
        </authorList>
    </citation>
    <scope>NUCLEOTIDE SEQUENCE</scope>
</reference>
<feature type="transmembrane region" description="Helical" evidence="2">
    <location>
        <begin position="430"/>
        <end position="452"/>
    </location>
</feature>
<evidence type="ECO:0000313" key="8">
    <source>
        <dbReference type="Proteomes" id="UP000000803"/>
    </source>
</evidence>
<feature type="compositionally biased region" description="Basic and acidic residues" evidence="1">
    <location>
        <begin position="714"/>
        <end position="724"/>
    </location>
</feature>
<dbReference type="KEGG" id="dme:Dmel_CG14204"/>
<dbReference type="AlphaFoldDB" id="Q9VWG6"/>
<dbReference type="EMBL" id="AE014298">
    <property type="protein sequence ID" value="AGB95550.1"/>
    <property type="molecule type" value="Genomic_DNA"/>
</dbReference>
<dbReference type="OMA" id="MYPYAKL"/>
<dbReference type="PaxDb" id="7227-FBpp0074498"/>
<accession>Q9VWG6</accession>
<dbReference type="IntAct" id="Q9VWG6">
    <property type="interactions" value="2"/>
</dbReference>
<keyword evidence="3" id="KW-0732">Signal</keyword>
<evidence type="ECO:0000313" key="5">
    <source>
        <dbReference type="EMBL" id="AAF48975.1"/>
    </source>
</evidence>
<dbReference type="SMART" id="SM00703">
    <property type="entry name" value="NRF"/>
    <property type="match status" value="1"/>
</dbReference>
<feature type="transmembrane region" description="Helical" evidence="2">
    <location>
        <begin position="499"/>
        <end position="520"/>
    </location>
</feature>
<sequence>MIKLLAILLAMGMAMVQGALPTQLSNNQWTQHDVSSMADYERLLDLRSLAMEFYREFRNISTADVHLLGERIGSQDLQCLADMAQFMSALSAPKAWALKMLDAWGTIPSGYLIGNRVDMGNYRECLSEGGMLTSSQDIQGKYCFMELPVAKWLGFTSELLAVTNIRTAVCLPSSCSAGTMELFLKQLLKRLLGVSDPTNLFSISETSCRIKEKAPWDGLTIFTVVLLSVFGVTVILCTLYDYFLCPEQEKLPRPIGAFSARATSRSLFTIVENTANPNVIHCLNGMRCMSLIWVILSHEYIINMKGPAINPADNLRWATQLFSSFILYGTLSVDTFFFISGLLLVSIGLRSIEKNKGKLNVPLMYLHRYLRLTPIVAVAILAFYKMIPLIADGPMYDDIGFFDYSGCKMTWYWTLLYVQNYATSDVCVPHTWYLAVDMQLYILSPILLIALYKWGKKAAGGILVVTLLLSACLFATIMVNDFPVMFKNGIQAQVVQRKIYTATHTHAAPWLVGTMFGYLLHLMRGRRFKLSLLATWAGWLLCLAPLFTSIFALYPYSKLLGKSPSVLQGALYYTLVRIAWPLGLCWVVFACMQGYGSLANSFLSSPLWQPLSKLSYGAYIWHIFVVEVANRSVQTNTYFSNYQVMLNFWSTFGFTLLMSYVLYVLIEAPLEALERIMFPNRRSPPAAKDQLHIESRTEVVDQMDQMDHMDGMDQVVQHEKRSDIQPDLETSANKTETDLELSN</sequence>
<feature type="compositionally biased region" description="Polar residues" evidence="1">
    <location>
        <begin position="728"/>
        <end position="743"/>
    </location>
</feature>
<evidence type="ECO:0000256" key="2">
    <source>
        <dbReference type="SAM" id="Phobius"/>
    </source>
</evidence>
<dbReference type="FunCoup" id="Q9VWG6">
    <property type="interactions" value="1"/>
</dbReference>
<reference evidence="5 8" key="9">
    <citation type="journal article" date="2007" name="Science">
        <title>Sequence finishing and mapping of Drosophila melanogaster heterochromatin.</title>
        <authorList>
            <person name="Hoskins R.A."/>
            <person name="Carlson J.W."/>
            <person name="Kennedy C."/>
            <person name="Acevedo D."/>
            <person name="Evans-Holm M."/>
            <person name="Frise E."/>
            <person name="Wan K.H."/>
            <person name="Park S."/>
            <person name="Mendez-Lago M."/>
            <person name="Rossi F."/>
            <person name="Villasante A."/>
            <person name="Dimitri P."/>
            <person name="Karpen G.H."/>
            <person name="Celniker S.E."/>
        </authorList>
    </citation>
    <scope>NUCLEOTIDE SEQUENCE [LARGE SCALE GENOMIC DNA]</scope>
    <source>
        <strain evidence="8">Berkeley</strain>
    </source>
</reference>
<reference evidence="5 8" key="5">
    <citation type="journal article" date="2002" name="Genome Biol.">
        <title>Heterochromatic sequences in a Drosophila whole-genome shotgun assembly.</title>
        <authorList>
            <person name="Hoskins R.A."/>
            <person name="Smith C.D."/>
            <person name="Carlson J.W."/>
            <person name="Carvalho A.B."/>
            <person name="Halpern A."/>
            <person name="Kaminker J.S."/>
            <person name="Kennedy C."/>
            <person name="Mungall C.J."/>
            <person name="Sullivan B.A."/>
            <person name="Sutton G.G."/>
            <person name="Yasuhara J.C."/>
            <person name="Wakimoto B.T."/>
            <person name="Myers E.W."/>
            <person name="Celniker S.E."/>
            <person name="Rubin G.M."/>
            <person name="Karpen G.H."/>
        </authorList>
    </citation>
    <scope>NUCLEOTIDE SEQUENCE [LARGE SCALE GENOMIC DNA]</scope>
    <source>
        <strain evidence="8">Berkeley</strain>
    </source>
</reference>
<evidence type="ECO:0000313" key="7">
    <source>
        <dbReference type="FlyBase" id="FBgn0031032"/>
    </source>
</evidence>
<reference evidence="5" key="13">
    <citation type="submission" date="2023-12" db="EMBL/GenBank/DDBJ databases">
        <authorList>
            <consortium name="FlyBase"/>
        </authorList>
    </citation>
    <scope>NUCLEOTIDE SEQUENCE</scope>
</reference>
<reference evidence="5" key="7">
    <citation type="submission" date="2006-08" db="EMBL/GenBank/DDBJ databases">
        <authorList>
            <person name="Celniker S."/>
            <person name="Carlson J."/>
            <person name="Wan K."/>
            <person name="Frise E."/>
            <person name="Hoskins R."/>
            <person name="Park S."/>
            <person name="Svirskas R."/>
            <person name="Rubin G."/>
        </authorList>
    </citation>
    <scope>NUCLEOTIDE SEQUENCE</scope>
</reference>
<keyword evidence="8" id="KW-1185">Reference proteome</keyword>
<gene>
    <name evidence="5" type="primary">Dmel\CG14204</name>
    <name evidence="5 7" type="ORF">CG14204</name>
    <name evidence="5" type="ORF">Dmel_CG14204</name>
</gene>
<reference evidence="5 8" key="1">
    <citation type="journal article" date="2000" name="Science">
        <title>The genome sequence of Drosophila melanogaster.</title>
        <authorList>
            <person name="Adams M.D."/>
            <person name="Celniker S.E."/>
            <person name="Holt R.A."/>
            <person name="Evans C.A."/>
            <person name="Gocayne J.D."/>
            <person name="Amanatides P.G."/>
            <person name="Scherer S.E."/>
            <person name="Li P.W."/>
            <person name="Hoskins R.A."/>
            <person name="Galle R.F."/>
            <person name="George R.A."/>
            <person name="Lewis S.E."/>
            <person name="Richards S."/>
            <person name="Ashburner M."/>
            <person name="Henderson S.N."/>
            <person name="Sutton G.G."/>
            <person name="Wortman J.R."/>
            <person name="Yandell M.D."/>
            <person name="Zhang Q."/>
            <person name="Chen L.X."/>
            <person name="Brandon R.C."/>
            <person name="Rogers Y.H."/>
            <person name="Blazej R.G."/>
            <person name="Champe M."/>
            <person name="Pfeiffer B.D."/>
            <person name="Wan K.H."/>
            <person name="Doyle C."/>
            <person name="Baxter E.G."/>
            <person name="Helt G."/>
            <person name="Nelson C.R."/>
            <person name="Gabor G.L."/>
            <person name="Abril J.F."/>
            <person name="Agbayani A."/>
            <person name="An H.J."/>
            <person name="Andrews-Pfannkoch C."/>
            <person name="Baldwin D."/>
            <person name="Ballew R.M."/>
            <person name="Basu A."/>
            <person name="Baxendale J."/>
            <person name="Bayraktaroglu L."/>
            <person name="Beasley E.M."/>
            <person name="Beeson K.Y."/>
            <person name="Benos P.V."/>
            <person name="Berman B.P."/>
            <person name="Bhandari D."/>
            <person name="Bolshakov S."/>
            <person name="Borkova D."/>
            <person name="Botchan M.R."/>
            <person name="Bouck J."/>
            <person name="Brokstein P."/>
            <person name="Brottier P."/>
            <person name="Burtis K.C."/>
            <person name="Busam D.A."/>
            <person name="Butler H."/>
            <person name="Cadieu E."/>
            <person name="Center A."/>
            <person name="Chandra I."/>
            <person name="Cherry J.M."/>
            <person name="Cawley S."/>
            <person name="Dahlke C."/>
            <person name="Davenport L.B."/>
            <person name="Davies P."/>
            <person name="de Pablos B."/>
            <person name="Delcher A."/>
            <person name="Deng Z."/>
            <person name="Mays A.D."/>
            <person name="Dew I."/>
            <person name="Dietz S.M."/>
            <person name="Dodson K."/>
            <person name="Doup L.E."/>
            <person name="Downes M."/>
            <person name="Dugan-Rocha S."/>
            <person name="Dunkov B.C."/>
            <person name="Dunn P."/>
            <person name="Durbin K.J."/>
            <person name="Evangelista C.C."/>
            <person name="Ferraz C."/>
            <person name="Ferriera S."/>
            <person name="Fleischmann W."/>
            <person name="Fosler C."/>
            <person name="Gabrielian A.E."/>
            <person name="Garg N.S."/>
            <person name="Gelbart W.M."/>
            <person name="Glasser K."/>
            <person name="Glodek A."/>
            <person name="Gong F."/>
            <person name="Gorrell J.H."/>
            <person name="Gu Z."/>
            <person name="Guan P."/>
            <person name="Harris M."/>
            <person name="Harris N.L."/>
            <person name="Harvey D."/>
            <person name="Heiman T.J."/>
            <person name="Hernandez J.R."/>
            <person name="Houck J."/>
            <person name="Hostin D."/>
            <person name="Houston K.A."/>
            <person name="Howland T.J."/>
            <person name="Wei M.H."/>
            <person name="Ibegwam C."/>
            <person name="Jalali M."/>
            <person name="Kalush F."/>
            <person name="Karpen G.H."/>
            <person name="Ke Z."/>
            <person name="Kennison J.A."/>
            <person name="Ketchum K.A."/>
            <person name="Kimmel B.E."/>
            <person name="Kodira C.D."/>
            <person name="Kraft C."/>
            <person name="Kravitz S."/>
            <person name="Kulp D."/>
            <person name="Lai Z."/>
            <person name="Lasko P."/>
            <person name="Lei Y."/>
            <person name="Levitsky A.A."/>
            <person name="Li J."/>
            <person name="Li Z."/>
            <person name="Liang Y."/>
            <person name="Lin X."/>
            <person name="Liu X."/>
            <person name="Mattei B."/>
            <person name="McIntosh T.C."/>
            <person name="McLeod M.P."/>
            <person name="McPherson D."/>
            <person name="Merkulov G."/>
            <person name="Milshina N.V."/>
            <person name="Mobarry C."/>
            <person name="Morris J."/>
            <person name="Moshrefi A."/>
            <person name="Mount S.M."/>
            <person name="Moy M."/>
            <person name="Murphy B."/>
            <person name="Murphy L."/>
            <person name="Muzny D.M."/>
            <person name="Nelson D.L."/>
            <person name="Nelson D.R."/>
            <person name="Nelson K.A."/>
            <person name="Nixon K."/>
            <person name="Nusskern D.R."/>
            <person name="Pacleb J.M."/>
            <person name="Palazzolo M."/>
            <person name="Pittman G.S."/>
            <person name="Pan S."/>
            <person name="Pollard J."/>
            <person name="Puri V."/>
            <person name="Reese M.G."/>
            <person name="Reinert K."/>
            <person name="Remington K."/>
            <person name="Saunders R.D."/>
            <person name="Scheeler F."/>
            <person name="Shen H."/>
            <person name="Shue B.C."/>
            <person name="Siden-Kiamos I."/>
            <person name="Simpson M."/>
            <person name="Skupski M.P."/>
            <person name="Smith T."/>
            <person name="Spier E."/>
            <person name="Spradling A.C."/>
            <person name="Stapleton M."/>
            <person name="Strong R."/>
            <person name="Sun E."/>
            <person name="Svirskas R."/>
            <person name="Tector C."/>
            <person name="Turner R."/>
            <person name="Venter E."/>
            <person name="Wang A.H."/>
            <person name="Wang X."/>
            <person name="Wang Z.Y."/>
            <person name="Wassarman D.A."/>
            <person name="Weinstock G.M."/>
            <person name="Weissenbach J."/>
            <person name="Williams S.M."/>
            <person name="WoodageT"/>
            <person name="Worley K.C."/>
            <person name="Wu D."/>
            <person name="Yang S."/>
            <person name="Yao Q.A."/>
            <person name="Ye J."/>
            <person name="Yeh R.F."/>
            <person name="Zaveri J.S."/>
            <person name="Zhan M."/>
            <person name="Zhang G."/>
            <person name="Zhao Q."/>
            <person name="Zheng L."/>
            <person name="Zheng X.H."/>
            <person name="Zhong F.N."/>
            <person name="Zhong W."/>
            <person name="Zhou X."/>
            <person name="Zhu S."/>
            <person name="Zhu X."/>
            <person name="Smith H.O."/>
            <person name="Gibbs R.A."/>
            <person name="Myers E.W."/>
            <person name="Rubin G.M."/>
            <person name="Venter J.C."/>
        </authorList>
    </citation>
    <scope>NUCLEOTIDE SEQUENCE [LARGE SCALE GENOMIC DNA]</scope>
    <source>
        <strain evidence="8">Berkeley</strain>
    </source>
</reference>
<dbReference type="EC" id="2.3.1.-" evidence="5 6"/>
<feature type="transmembrane region" description="Helical" evidence="2">
    <location>
        <begin position="646"/>
        <end position="666"/>
    </location>
</feature>
<dbReference type="InterPro" id="IPR006621">
    <property type="entry name" value="Nose-resist-to-fluoxetine_N"/>
</dbReference>
<evidence type="ECO:0000259" key="4">
    <source>
        <dbReference type="SMART" id="SM00703"/>
    </source>
</evidence>
<feature type="signal peptide" evidence="3">
    <location>
        <begin position="1"/>
        <end position="18"/>
    </location>
</feature>
<dbReference type="Pfam" id="PF01757">
    <property type="entry name" value="Acyl_transf_3"/>
    <property type="match status" value="1"/>
</dbReference>
<name>Q9VWG6_DROME</name>
<dbReference type="Bgee" id="FBgn0031032">
    <property type="expression patterns" value="Expressed in enterocyte of posterior adult midgut epithelium (Drosophila) in digestive tract"/>
</dbReference>
<feature type="region of interest" description="Disordered" evidence="1">
    <location>
        <begin position="714"/>
        <end position="743"/>
    </location>
</feature>
<dbReference type="PANTHER" id="PTHR11161">
    <property type="entry name" value="O-ACYLTRANSFERASE"/>
    <property type="match status" value="1"/>
</dbReference>
<dbReference type="RefSeq" id="NP_608321.1">
    <property type="nucleotide sequence ID" value="NM_134477.3"/>
</dbReference>
<dbReference type="Pfam" id="PF20146">
    <property type="entry name" value="NRF"/>
    <property type="match status" value="1"/>
</dbReference>
<evidence type="ECO:0000256" key="1">
    <source>
        <dbReference type="SAM" id="MobiDB-lite"/>
    </source>
</evidence>
<feature type="transmembrane region" description="Helical" evidence="2">
    <location>
        <begin position="574"/>
        <end position="595"/>
    </location>
</feature>
<dbReference type="InterPro" id="IPR052728">
    <property type="entry name" value="O2_lipid_transport_reg"/>
</dbReference>
<keyword evidence="5" id="KW-0808">Transferase</keyword>
<feature type="domain" description="Nose resistant-to-fluoxetine protein N-terminal" evidence="4">
    <location>
        <begin position="76"/>
        <end position="210"/>
    </location>
</feature>
<dbReference type="ExpressionAtlas" id="Q9VWG6">
    <property type="expression patterns" value="baseline and differential"/>
</dbReference>
<dbReference type="AGR" id="FB:FBgn0031032"/>
<dbReference type="UCSC" id="CG14204-RA">
    <property type="organism name" value="d. melanogaster"/>
</dbReference>
<dbReference type="EMBL" id="AE014298">
    <property type="protein sequence ID" value="AAF48975.1"/>
    <property type="molecule type" value="Genomic_DNA"/>
</dbReference>
<dbReference type="InterPro" id="IPR002656">
    <property type="entry name" value="Acyl_transf_3_dom"/>
</dbReference>
<dbReference type="eggNOG" id="KOG3700">
    <property type="taxonomic scope" value="Eukaryota"/>
</dbReference>
<reference evidence="5" key="10">
    <citation type="journal article" date="2015" name="G3 (Bethesda)">
        <title>Gene Model Annotations for Drosophila melanogaster: Impact of High-Throughput Data.</title>
        <authorList>
            <consortium name="FlyBase Consortium"/>
            <person name="Matthews B.B."/>
            <person name="Dos Santos G."/>
            <person name="Crosby M.A."/>
            <person name="Emmert D.B."/>
            <person name="St Pierre S.E."/>
            <person name="Gramates L.S."/>
            <person name="Zhou P."/>
            <person name="Schroeder A.J."/>
            <person name="Falls K."/>
            <person name="Strelets V."/>
            <person name="Russo S.M."/>
            <person name="Gelbart W.M."/>
            <person name="null"/>
        </authorList>
    </citation>
    <scope>NUCLEOTIDE SEQUENCE</scope>
</reference>
<proteinExistence type="predicted"/>
<keyword evidence="5" id="KW-0012">Acyltransferase</keyword>
<dbReference type="VEuPathDB" id="VectorBase:FBgn0031032"/>
<dbReference type="OrthoDB" id="118951at2759"/>
<feature type="transmembrane region" description="Helical" evidence="2">
    <location>
        <begin position="459"/>
        <end position="479"/>
    </location>
</feature>
<evidence type="ECO:0000313" key="6">
    <source>
        <dbReference type="EMBL" id="AGB95550.1"/>
    </source>
</evidence>
<dbReference type="HOGENOM" id="CLU_007874_2_2_1"/>